<dbReference type="PANTHER" id="PTHR38436:SF1">
    <property type="entry name" value="ESTER CYCLASE"/>
    <property type="match status" value="1"/>
</dbReference>
<dbReference type="GO" id="GO:0030638">
    <property type="term" value="P:polyketide metabolic process"/>
    <property type="evidence" value="ECO:0007669"/>
    <property type="project" value="InterPro"/>
</dbReference>
<dbReference type="AlphaFoldDB" id="A0A9D1FJ25"/>
<dbReference type="EMBL" id="DVJQ01000059">
    <property type="protein sequence ID" value="HIS74756.1"/>
    <property type="molecule type" value="Genomic_DNA"/>
</dbReference>
<gene>
    <name evidence="1" type="ORF">IAA86_07030</name>
</gene>
<dbReference type="PANTHER" id="PTHR38436">
    <property type="entry name" value="POLYKETIDE CYCLASE SNOAL-LIKE DOMAIN"/>
    <property type="match status" value="1"/>
</dbReference>
<accession>A0A9D1FJ25</accession>
<reference evidence="1" key="1">
    <citation type="submission" date="2020-10" db="EMBL/GenBank/DDBJ databases">
        <authorList>
            <person name="Gilroy R."/>
        </authorList>
    </citation>
    <scope>NUCLEOTIDE SEQUENCE</scope>
    <source>
        <strain evidence="1">CHK152-2871</strain>
    </source>
</reference>
<dbReference type="Pfam" id="PF07366">
    <property type="entry name" value="SnoaL"/>
    <property type="match status" value="1"/>
</dbReference>
<dbReference type="InterPro" id="IPR032710">
    <property type="entry name" value="NTF2-like_dom_sf"/>
</dbReference>
<proteinExistence type="predicted"/>
<protein>
    <submittedName>
        <fullName evidence="1">Ester cyclase</fullName>
    </submittedName>
</protein>
<dbReference type="SUPFAM" id="SSF54427">
    <property type="entry name" value="NTF2-like"/>
    <property type="match status" value="1"/>
</dbReference>
<evidence type="ECO:0000313" key="1">
    <source>
        <dbReference type="EMBL" id="HIS74756.1"/>
    </source>
</evidence>
<dbReference type="Proteomes" id="UP000886865">
    <property type="component" value="Unassembled WGS sequence"/>
</dbReference>
<dbReference type="InterPro" id="IPR009959">
    <property type="entry name" value="Cyclase_SnoaL-like"/>
</dbReference>
<evidence type="ECO:0000313" key="2">
    <source>
        <dbReference type="Proteomes" id="UP000886865"/>
    </source>
</evidence>
<organism evidence="1 2">
    <name type="scientific">Candidatus Galligastranaerophilus intestinavium</name>
    <dbReference type="NCBI Taxonomy" id="2840836"/>
    <lineage>
        <taxon>Bacteria</taxon>
        <taxon>Candidatus Galligastranaerophilus</taxon>
    </lineage>
</organism>
<dbReference type="Gene3D" id="3.10.450.50">
    <property type="match status" value="1"/>
</dbReference>
<reference evidence="1" key="2">
    <citation type="journal article" date="2021" name="PeerJ">
        <title>Extensive microbial diversity within the chicken gut microbiome revealed by metagenomics and culture.</title>
        <authorList>
            <person name="Gilroy R."/>
            <person name="Ravi A."/>
            <person name="Getino M."/>
            <person name="Pursley I."/>
            <person name="Horton D.L."/>
            <person name="Alikhan N.F."/>
            <person name="Baker D."/>
            <person name="Gharbi K."/>
            <person name="Hall N."/>
            <person name="Watson M."/>
            <person name="Adriaenssens E.M."/>
            <person name="Foster-Nyarko E."/>
            <person name="Jarju S."/>
            <person name="Secka A."/>
            <person name="Antonio M."/>
            <person name="Oren A."/>
            <person name="Chaudhuri R.R."/>
            <person name="La Ragione R."/>
            <person name="Hildebrand F."/>
            <person name="Pallen M.J."/>
        </authorList>
    </citation>
    <scope>NUCLEOTIDE SEQUENCE</scope>
    <source>
        <strain evidence="1">CHK152-2871</strain>
    </source>
</reference>
<name>A0A9D1FJ25_9BACT</name>
<sequence length="138" mass="15247">MSIEQNKNIMKKFETMINTMDFDLANELISSEAKFTTPISPTPLVGGEGYLSVVKFMRSGFSNVQWKIEEMVAEENIVAVNWTCSGTHDGEFLGIKPTGKSFSARIMNFYYFDDSGKIINDIAAEGMIAILKAIGACP</sequence>
<comment type="caution">
    <text evidence="1">The sequence shown here is derived from an EMBL/GenBank/DDBJ whole genome shotgun (WGS) entry which is preliminary data.</text>
</comment>